<protein>
    <submittedName>
        <fullName evidence="1">Competence protein ComK</fullName>
    </submittedName>
</protein>
<reference evidence="2" key="1">
    <citation type="journal article" date="2019" name="Int. J. Syst. Evol. Microbiol.">
        <title>The Global Catalogue of Microorganisms (GCM) 10K type strain sequencing project: providing services to taxonomists for standard genome sequencing and annotation.</title>
        <authorList>
            <consortium name="The Broad Institute Genomics Platform"/>
            <consortium name="The Broad Institute Genome Sequencing Center for Infectious Disease"/>
            <person name="Wu L."/>
            <person name="Ma J."/>
        </authorList>
    </citation>
    <scope>NUCLEOTIDE SEQUENCE [LARGE SCALE GENOMIC DNA]</scope>
    <source>
        <strain evidence="2">KCTC 13128</strain>
    </source>
</reference>
<dbReference type="Pfam" id="PF06338">
    <property type="entry name" value="ComK"/>
    <property type="match status" value="1"/>
</dbReference>
<proteinExistence type="predicted"/>
<dbReference type="InterPro" id="IPR010461">
    <property type="entry name" value="ComK"/>
</dbReference>
<gene>
    <name evidence="1" type="ORF">ACFOGI_08910</name>
</gene>
<accession>A0ABV7CV82</accession>
<organism evidence="1 2">
    <name type="scientific">Virgibacillus xinjiangensis</name>
    <dbReference type="NCBI Taxonomy" id="393090"/>
    <lineage>
        <taxon>Bacteria</taxon>
        <taxon>Bacillati</taxon>
        <taxon>Bacillota</taxon>
        <taxon>Bacilli</taxon>
        <taxon>Bacillales</taxon>
        <taxon>Bacillaceae</taxon>
        <taxon>Virgibacillus</taxon>
    </lineage>
</organism>
<dbReference type="EMBL" id="JBHRSA010000035">
    <property type="protein sequence ID" value="MFC3040376.1"/>
    <property type="molecule type" value="Genomic_DNA"/>
</dbReference>
<dbReference type="RefSeq" id="WP_390271561.1">
    <property type="nucleotide sequence ID" value="NZ_JBHRSA010000035.1"/>
</dbReference>
<comment type="caution">
    <text evidence="1">The sequence shown here is derived from an EMBL/GenBank/DDBJ whole genome shotgun (WGS) entry which is preliminary data.</text>
</comment>
<dbReference type="Proteomes" id="UP001595279">
    <property type="component" value="Unassembled WGS sequence"/>
</dbReference>
<keyword evidence="2" id="KW-1185">Reference proteome</keyword>
<name>A0ABV7CV82_9BACI</name>
<sequence length="157" mass="17779">MEEWPGSIYQISKQTKALITEEIGNYRTSILEKDGGRRRSSHRPEKILQHSCQMGGSDIEGRRKAVKEILGISCKLPVPTHPGEGLFMVPTTSIRKKECVWLNYQHFKTCQQQGSQAYITFWDGSGLFVDASATQVDAQIKRASQVIVQMNYGRLFD</sequence>
<evidence type="ECO:0000313" key="2">
    <source>
        <dbReference type="Proteomes" id="UP001595279"/>
    </source>
</evidence>
<evidence type="ECO:0000313" key="1">
    <source>
        <dbReference type="EMBL" id="MFC3040376.1"/>
    </source>
</evidence>